<accession>A0A504X2D0</accession>
<evidence type="ECO:0000259" key="1">
    <source>
        <dbReference type="PROSITE" id="PS50086"/>
    </source>
</evidence>
<dbReference type="Proteomes" id="UP000318821">
    <property type="component" value="Unassembled WGS sequence"/>
</dbReference>
<dbReference type="VEuPathDB" id="TriTrypDB:LDHU3_30.3780"/>
<dbReference type="EMBL" id="RHLD01000008">
    <property type="protein sequence ID" value="TPP43251.1"/>
    <property type="molecule type" value="Genomic_DNA"/>
</dbReference>
<dbReference type="InterPro" id="IPR035969">
    <property type="entry name" value="Rab-GAP_TBC_sf"/>
</dbReference>
<proteinExistence type="predicted"/>
<name>A0A504X2D0_LEIDO</name>
<dbReference type="PROSITE" id="PS50086">
    <property type="entry name" value="TBC_RABGAP"/>
    <property type="match status" value="1"/>
</dbReference>
<protein>
    <submittedName>
        <fullName evidence="2">Rab-GTPase-TBC domain family protein</fullName>
    </submittedName>
</protein>
<dbReference type="GO" id="GO:0006886">
    <property type="term" value="P:intracellular protein transport"/>
    <property type="evidence" value="ECO:0007669"/>
    <property type="project" value="TreeGrafter"/>
</dbReference>
<organism evidence="2 3">
    <name type="scientific">Leishmania donovani</name>
    <dbReference type="NCBI Taxonomy" id="5661"/>
    <lineage>
        <taxon>Eukaryota</taxon>
        <taxon>Discoba</taxon>
        <taxon>Euglenozoa</taxon>
        <taxon>Kinetoplastea</taxon>
        <taxon>Metakinetoplastina</taxon>
        <taxon>Trypanosomatida</taxon>
        <taxon>Trypanosomatidae</taxon>
        <taxon>Leishmaniinae</taxon>
        <taxon>Leishmania</taxon>
    </lineage>
</organism>
<dbReference type="SUPFAM" id="SSF47923">
    <property type="entry name" value="Ypt/Rab-GAP domain of gyp1p"/>
    <property type="match status" value="2"/>
</dbReference>
<dbReference type="SMART" id="SM00164">
    <property type="entry name" value="TBC"/>
    <property type="match status" value="1"/>
</dbReference>
<dbReference type="PANTHER" id="PTHR22957">
    <property type="entry name" value="TBC1 DOMAIN FAMILY MEMBER GTPASE-ACTIVATING PROTEIN"/>
    <property type="match status" value="1"/>
</dbReference>
<dbReference type="Gene3D" id="1.10.472.80">
    <property type="entry name" value="Ypt/Rab-GAP domain of gyp1p, domain 3"/>
    <property type="match status" value="1"/>
</dbReference>
<reference evidence="3" key="1">
    <citation type="submission" date="2019-02" db="EMBL/GenBank/DDBJ databases">
        <title>FDA dAtabase for Regulatory Grade micrObial Sequences (FDA-ARGOS): Supporting development and validation of Infectious Disease Dx tests.</title>
        <authorList>
            <person name="Duncan R."/>
            <person name="Fisher C."/>
            <person name="Tallon L."/>
            <person name="Sadzewicz L."/>
            <person name="Sengamalay N."/>
            <person name="Ott S."/>
            <person name="Godinez A."/>
            <person name="Nagaraj S."/>
            <person name="Vavikolanu K."/>
            <person name="Vyas G."/>
            <person name="Nadendla S."/>
            <person name="Aluvathingal J."/>
            <person name="Sichtig H."/>
        </authorList>
    </citation>
    <scope>NUCLEOTIDE SEQUENCE [LARGE SCALE GENOMIC DNA]</scope>
    <source>
        <strain evidence="3">FDAARGOS_360</strain>
    </source>
</reference>
<dbReference type="GO" id="GO:0005096">
    <property type="term" value="F:GTPase activator activity"/>
    <property type="evidence" value="ECO:0007669"/>
    <property type="project" value="TreeGrafter"/>
</dbReference>
<dbReference type="VEuPathDB" id="TriTrypDB:LdCL_300034100"/>
<dbReference type="InterPro" id="IPR000195">
    <property type="entry name" value="Rab-GAP-TBC_dom"/>
</dbReference>
<evidence type="ECO:0000313" key="2">
    <source>
        <dbReference type="EMBL" id="TPP43251.1"/>
    </source>
</evidence>
<dbReference type="VEuPathDB" id="TriTrypDB:LdBPK_302850.1"/>
<dbReference type="FunFam" id="1.10.472.80:FF:000048">
    <property type="entry name" value="TBC domain containing protein"/>
    <property type="match status" value="1"/>
</dbReference>
<comment type="caution">
    <text evidence="2">The sequence shown here is derived from an EMBL/GenBank/DDBJ whole genome shotgun (WGS) entry which is preliminary data.</text>
</comment>
<dbReference type="PANTHER" id="PTHR22957:SF27">
    <property type="entry name" value="TBC1 DOMAIN FAMILY MEMBER 13"/>
    <property type="match status" value="1"/>
</dbReference>
<gene>
    <name evidence="2" type="ORF">CGC20_6425</name>
</gene>
<dbReference type="VEuPathDB" id="TriTrypDB:LdCL_300034200"/>
<dbReference type="VEuPathDB" id="TriTrypDB:LDHU3_30.3790"/>
<dbReference type="AlphaFoldDB" id="A0A504X2D0"/>
<evidence type="ECO:0000313" key="3">
    <source>
        <dbReference type="Proteomes" id="UP000318821"/>
    </source>
</evidence>
<sequence>MPATVKRPLWSLLLPQTYTSRVHALAFHAPTIVFMIAVCAIVSKQSYYRSSLADEDPKTYDRIDRRAYVALPDGRMALVYPIIDTQTSFTRTTSGSVSTVNMDLNIDHILNAETIDFQALTRSCRRGLHESARPDCWKIIMGFYPTSTKRWAAIEAERLQEYNGVLEACGLGPEPSKFEPSDVSRFIDGDVPRTMPSLNFFLADESRLEISRDDSKASNVTASVEADTFFCFQTLLSYLGDDFCRSFDFDPACGLTSTMRLFDNVLRFFDPSLFQHLEYLGINAEHYALRWIMLLFTQEFNIADGLRVWDFLFSFGDEIRNAAFFVAAAMCHHLRSSILSGEAMSDVLPLLQEYPAEDVNLFLRIALKWIVKFDFDLLQELKPLSPEGVQALRRSRGLEGGMNFVQVMQSWVPSMF</sequence>
<dbReference type="VEuPathDB" id="TriTrypDB:LdBPK_302860.1"/>
<dbReference type="Pfam" id="PF00566">
    <property type="entry name" value="RabGAP-TBC"/>
    <property type="match status" value="1"/>
</dbReference>
<feature type="domain" description="Rab-GAP TBC" evidence="1">
    <location>
        <begin position="127"/>
        <end position="316"/>
    </location>
</feature>